<organism evidence="2 3">
    <name type="scientific">Lentithecium fluviatile CBS 122367</name>
    <dbReference type="NCBI Taxonomy" id="1168545"/>
    <lineage>
        <taxon>Eukaryota</taxon>
        <taxon>Fungi</taxon>
        <taxon>Dikarya</taxon>
        <taxon>Ascomycota</taxon>
        <taxon>Pezizomycotina</taxon>
        <taxon>Dothideomycetes</taxon>
        <taxon>Pleosporomycetidae</taxon>
        <taxon>Pleosporales</taxon>
        <taxon>Massarineae</taxon>
        <taxon>Lentitheciaceae</taxon>
        <taxon>Lentithecium</taxon>
    </lineage>
</organism>
<keyword evidence="3" id="KW-1185">Reference proteome</keyword>
<reference evidence="2" key="1">
    <citation type="journal article" date="2020" name="Stud. Mycol.">
        <title>101 Dothideomycetes genomes: a test case for predicting lifestyles and emergence of pathogens.</title>
        <authorList>
            <person name="Haridas S."/>
            <person name="Albert R."/>
            <person name="Binder M."/>
            <person name="Bloem J."/>
            <person name="Labutti K."/>
            <person name="Salamov A."/>
            <person name="Andreopoulos B."/>
            <person name="Baker S."/>
            <person name="Barry K."/>
            <person name="Bills G."/>
            <person name="Bluhm B."/>
            <person name="Cannon C."/>
            <person name="Castanera R."/>
            <person name="Culley D."/>
            <person name="Daum C."/>
            <person name="Ezra D."/>
            <person name="Gonzalez J."/>
            <person name="Henrissat B."/>
            <person name="Kuo A."/>
            <person name="Liang C."/>
            <person name="Lipzen A."/>
            <person name="Lutzoni F."/>
            <person name="Magnuson J."/>
            <person name="Mondo S."/>
            <person name="Nolan M."/>
            <person name="Ohm R."/>
            <person name="Pangilinan J."/>
            <person name="Park H.-J."/>
            <person name="Ramirez L."/>
            <person name="Alfaro M."/>
            <person name="Sun H."/>
            <person name="Tritt A."/>
            <person name="Yoshinaga Y."/>
            <person name="Zwiers L.-H."/>
            <person name="Turgeon B."/>
            <person name="Goodwin S."/>
            <person name="Spatafora J."/>
            <person name="Crous P."/>
            <person name="Grigoriev I."/>
        </authorList>
    </citation>
    <scope>NUCLEOTIDE SEQUENCE</scope>
    <source>
        <strain evidence="2">CBS 122367</strain>
    </source>
</reference>
<dbReference type="EMBL" id="MU005636">
    <property type="protein sequence ID" value="KAF2676358.1"/>
    <property type="molecule type" value="Genomic_DNA"/>
</dbReference>
<name>A0A6G1IE32_9PLEO</name>
<gene>
    <name evidence="2" type="ORF">K458DRAFT_397090</name>
</gene>
<proteinExistence type="predicted"/>
<evidence type="ECO:0000313" key="3">
    <source>
        <dbReference type="Proteomes" id="UP000799291"/>
    </source>
</evidence>
<evidence type="ECO:0000259" key="1">
    <source>
        <dbReference type="Pfam" id="PF20150"/>
    </source>
</evidence>
<dbReference type="Pfam" id="PF20150">
    <property type="entry name" value="2EXR"/>
    <property type="match status" value="1"/>
</dbReference>
<dbReference type="InterPro" id="IPR045518">
    <property type="entry name" value="2EXR"/>
</dbReference>
<sequence length="248" mass="28435">MAFSLLPPAAVNAVAIATTVHRAEPLPRPATFPRFSHLPAELQVSIIHYACEVSLAKPASVVTLSLSLSPYRHHRHPVLTASPSGVHQVSRLFRQEALRYYHRHPPPKLSTNIYDKHREFLTFHPSQQILEIVVTDWNPIAAAYEGMLRRVPSRMRKKVRFLHLHIDLRRISFTGCSLLKRIDRLEVVTVVLEKMQVLVWDDMEGCYGCVMGKKARMYVTEQNLCGKREWRRMRMGHGSREAGGPCTW</sequence>
<dbReference type="AlphaFoldDB" id="A0A6G1IE32"/>
<feature type="domain" description="2EXR" evidence="1">
    <location>
        <begin position="32"/>
        <end position="128"/>
    </location>
</feature>
<protein>
    <recommendedName>
        <fullName evidence="1">2EXR domain-containing protein</fullName>
    </recommendedName>
</protein>
<dbReference type="Proteomes" id="UP000799291">
    <property type="component" value="Unassembled WGS sequence"/>
</dbReference>
<accession>A0A6G1IE32</accession>
<evidence type="ECO:0000313" key="2">
    <source>
        <dbReference type="EMBL" id="KAF2676358.1"/>
    </source>
</evidence>